<feature type="domain" description="MazG C-terminal" evidence="1">
    <location>
        <begin position="196"/>
        <end position="379"/>
    </location>
</feature>
<organism evidence="2 3">
    <name type="scientific">Solimonas terrae</name>
    <dbReference type="NCBI Taxonomy" id="1396819"/>
    <lineage>
        <taxon>Bacteria</taxon>
        <taxon>Pseudomonadati</taxon>
        <taxon>Pseudomonadota</taxon>
        <taxon>Gammaproteobacteria</taxon>
        <taxon>Nevskiales</taxon>
        <taxon>Nevskiaceae</taxon>
        <taxon>Solimonas</taxon>
    </lineage>
</organism>
<gene>
    <name evidence="2" type="ORF">G7Y85_12625</name>
</gene>
<evidence type="ECO:0000313" key="3">
    <source>
        <dbReference type="Proteomes" id="UP000472676"/>
    </source>
</evidence>
<dbReference type="InterPro" id="IPR041407">
    <property type="entry name" value="MazG_C"/>
</dbReference>
<protein>
    <submittedName>
        <fullName evidence="2">Pyrophosphatase</fullName>
    </submittedName>
</protein>
<evidence type="ECO:0000313" key="2">
    <source>
        <dbReference type="EMBL" id="NGY05610.1"/>
    </source>
</evidence>
<dbReference type="EMBL" id="JAAMOW010000006">
    <property type="protein sequence ID" value="NGY05610.1"/>
    <property type="molecule type" value="Genomic_DNA"/>
</dbReference>
<dbReference type="Gene3D" id="1.10.287.1080">
    <property type="entry name" value="MazG-like"/>
    <property type="match status" value="1"/>
</dbReference>
<keyword evidence="3" id="KW-1185">Reference proteome</keyword>
<sequence>MDMDNCGDRRTSELFREFLDNVKNTNELKQGDVTAIRFGIFGEVGGIVATAKKLRRDEKALPGPREAAIEEFGDALWYVGALCLNRDVGLDQVFSEVMHVINESYTFAGSAAPTPSARDPLLVALDARDESLLTLGKAAADLLNVGEDREAELRHLRAFGWAYAGALSSCELNFEVVVRENIAKTSGAFGKPVFKNLPRFDNDYPAHEQLPDVIEIWFVEHDSGVSYMSCNGVFVGDPLTDAIEDEDGYRFHDVFHLANAAFLNWSPVTRALLKRKRKSKKSTDRNQDGGRATVVEEGLTAWLFAKAKKLEFLQGQNKVAYDILKTILDFVTGYEVDKVPLKQWTTAILEGYAVWRQVHANQGGIVTANCRDRTLTYQPLPPDRVSK</sequence>
<name>A0A6M2BTF1_9GAMM</name>
<comment type="caution">
    <text evidence="2">The sequence shown here is derived from an EMBL/GenBank/DDBJ whole genome shotgun (WGS) entry which is preliminary data.</text>
</comment>
<dbReference type="SUPFAM" id="SSF101386">
    <property type="entry name" value="all-alpha NTP pyrophosphatases"/>
    <property type="match status" value="1"/>
</dbReference>
<accession>A0A6M2BTF1</accession>
<dbReference type="Proteomes" id="UP000472676">
    <property type="component" value="Unassembled WGS sequence"/>
</dbReference>
<evidence type="ECO:0000259" key="1">
    <source>
        <dbReference type="Pfam" id="PF18722"/>
    </source>
</evidence>
<dbReference type="RefSeq" id="WP_166257458.1">
    <property type="nucleotide sequence ID" value="NZ_JAAMOW010000006.1"/>
</dbReference>
<dbReference type="Pfam" id="PF18722">
    <property type="entry name" value="MazG_C"/>
    <property type="match status" value="1"/>
</dbReference>
<proteinExistence type="predicted"/>
<dbReference type="AlphaFoldDB" id="A0A6M2BTF1"/>
<reference evidence="2 3" key="1">
    <citation type="journal article" date="2014" name="Int. J. Syst. Evol. Microbiol.">
        <title>Solimonas terrae sp. nov., isolated from soil.</title>
        <authorList>
            <person name="Kim S.J."/>
            <person name="Moon J.Y."/>
            <person name="Weon H.Y."/>
            <person name="Ahn J.H."/>
            <person name="Chen W.M."/>
            <person name="Kwon S.W."/>
        </authorList>
    </citation>
    <scope>NUCLEOTIDE SEQUENCE [LARGE SCALE GENOMIC DNA]</scope>
    <source>
        <strain evidence="2 3">KIS83-12</strain>
    </source>
</reference>